<name>A0A173VHY4_9FIRM</name>
<comment type="similarity">
    <text evidence="1">Belongs to the bacterial solute-binding protein 1 family.</text>
</comment>
<evidence type="ECO:0000256" key="5">
    <source>
        <dbReference type="SAM" id="SignalP"/>
    </source>
</evidence>
<dbReference type="SUPFAM" id="SSF53850">
    <property type="entry name" value="Periplasmic binding protein-like II"/>
    <property type="match status" value="1"/>
</dbReference>
<dbReference type="AlphaFoldDB" id="A0A173VHY4"/>
<keyword evidence="2" id="KW-0813">Transport</keyword>
<evidence type="ECO:0000313" key="7">
    <source>
        <dbReference type="Proteomes" id="UP000095350"/>
    </source>
</evidence>
<dbReference type="Proteomes" id="UP000095350">
    <property type="component" value="Unassembled WGS sequence"/>
</dbReference>
<dbReference type="PANTHER" id="PTHR43649">
    <property type="entry name" value="ARABINOSE-BINDING PROTEIN-RELATED"/>
    <property type="match status" value="1"/>
</dbReference>
<feature type="compositionally biased region" description="Low complexity" evidence="4">
    <location>
        <begin position="23"/>
        <end position="33"/>
    </location>
</feature>
<proteinExistence type="inferred from homology"/>
<dbReference type="GeneID" id="61432388"/>
<feature type="signal peptide" evidence="5">
    <location>
        <begin position="1"/>
        <end position="19"/>
    </location>
</feature>
<evidence type="ECO:0000256" key="1">
    <source>
        <dbReference type="ARBA" id="ARBA00008520"/>
    </source>
</evidence>
<dbReference type="InterPro" id="IPR050490">
    <property type="entry name" value="Bact_solute-bd_prot1"/>
</dbReference>
<dbReference type="PROSITE" id="PS51257">
    <property type="entry name" value="PROKAR_LIPOPROTEIN"/>
    <property type="match status" value="1"/>
</dbReference>
<reference evidence="6 7" key="1">
    <citation type="submission" date="2015-09" db="EMBL/GenBank/DDBJ databases">
        <authorList>
            <consortium name="Pathogen Informatics"/>
        </authorList>
    </citation>
    <scope>NUCLEOTIDE SEQUENCE [LARGE SCALE GENOMIC DNA]</scope>
    <source>
        <strain evidence="6 7">2789STDY5834960</strain>
    </source>
</reference>
<feature type="region of interest" description="Disordered" evidence="4">
    <location>
        <begin position="23"/>
        <end position="46"/>
    </location>
</feature>
<dbReference type="Gene3D" id="3.40.190.10">
    <property type="entry name" value="Periplasmic binding protein-like II"/>
    <property type="match status" value="1"/>
</dbReference>
<accession>A0A173VHY4</accession>
<gene>
    <name evidence="6" type="ORF">ERS852572_03011</name>
</gene>
<evidence type="ECO:0000256" key="3">
    <source>
        <dbReference type="ARBA" id="ARBA00022729"/>
    </source>
</evidence>
<evidence type="ECO:0000256" key="2">
    <source>
        <dbReference type="ARBA" id="ARBA00022448"/>
    </source>
</evidence>
<protein>
    <submittedName>
        <fullName evidence="6">Maltose-binding periplasmic proteins/domains</fullName>
    </submittedName>
</protein>
<dbReference type="EMBL" id="CYXZ01000026">
    <property type="protein sequence ID" value="CUN26684.1"/>
    <property type="molecule type" value="Genomic_DNA"/>
</dbReference>
<dbReference type="OrthoDB" id="362670at2"/>
<dbReference type="InterPro" id="IPR006059">
    <property type="entry name" value="SBP"/>
</dbReference>
<dbReference type="STRING" id="166486.ERS852572_03011"/>
<organism evidence="6 7">
    <name type="scientific">Roseburia intestinalis</name>
    <dbReference type="NCBI Taxonomy" id="166486"/>
    <lineage>
        <taxon>Bacteria</taxon>
        <taxon>Bacillati</taxon>
        <taxon>Bacillota</taxon>
        <taxon>Clostridia</taxon>
        <taxon>Lachnospirales</taxon>
        <taxon>Lachnospiraceae</taxon>
        <taxon>Roseburia</taxon>
    </lineage>
</organism>
<dbReference type="RefSeq" id="WP_006855584.1">
    <property type="nucleotide sequence ID" value="NZ_CABIYH010000026.1"/>
</dbReference>
<feature type="chain" id="PRO_5039119476" evidence="5">
    <location>
        <begin position="20"/>
        <end position="453"/>
    </location>
</feature>
<evidence type="ECO:0000256" key="4">
    <source>
        <dbReference type="SAM" id="MobiDB-lite"/>
    </source>
</evidence>
<evidence type="ECO:0000313" key="6">
    <source>
        <dbReference type="EMBL" id="CUN26684.1"/>
    </source>
</evidence>
<dbReference type="PaxDb" id="166486-ERS852572_03011"/>
<dbReference type="Pfam" id="PF13416">
    <property type="entry name" value="SBP_bac_8"/>
    <property type="match status" value="1"/>
</dbReference>
<sequence length="453" mass="49101">MKKRFVSILLVAAMTASLAACGGSNGGDNSASATEKGGKTESASDGGEITLTIPTFFVGENVGAVYFEPAVERFNEANKGKYHIELEEVVEASYTDKISQLAQSDSLPALIQTPNIEWIKTAMIPGKLYYPMNDFLDEHPEIKELCVDASLEYCTQENGDIISVPAITLSNTGLYYNSALYSPEKTVSSMTMDEFISSLGDNKFAFQTVDNAWTSAMLLTALIANEDGGKEWLRSNEGTKCYDYTEPAFVNAVTKLTEIWKTNASANAVGAAYADAANAFMSDQAAVICNGPWMNSEFVDSASGNWSNGFNGADVKADYYPGNVSICDTKVFGRWTLTNGGTDEERECAEAFLAFIYSKDELETFALTEGCQIPNLTYSDEFLSKLDEKPLVKQQTELLTSDTNIVPNVLTIMPDSVSSSVFGTNLVQLVNGQITPEEFCETLTTKAAEAGDK</sequence>
<dbReference type="PANTHER" id="PTHR43649:SF34">
    <property type="entry name" value="ABC TRANSPORTER PERIPLASMIC-BINDING PROTEIN YCJN-RELATED"/>
    <property type="match status" value="1"/>
</dbReference>
<keyword evidence="3 5" id="KW-0732">Signal</keyword>